<proteinExistence type="predicted"/>
<feature type="domain" description="DUF7168" evidence="3">
    <location>
        <begin position="62"/>
        <end position="168"/>
    </location>
</feature>
<name>A0A828Y878_9LEPT</name>
<dbReference type="EMBL" id="AKWH02000078">
    <property type="protein sequence ID" value="EKO49745.1"/>
    <property type="molecule type" value="Genomic_DNA"/>
</dbReference>
<dbReference type="InterPro" id="IPR024498">
    <property type="entry name" value="DUF2786"/>
</dbReference>
<organism evidence="6 7">
    <name type="scientific">Leptospira kirschneri str. 200802841</name>
    <dbReference type="NCBI Taxonomy" id="1193047"/>
    <lineage>
        <taxon>Bacteria</taxon>
        <taxon>Pseudomonadati</taxon>
        <taxon>Spirochaetota</taxon>
        <taxon>Spirochaetia</taxon>
        <taxon>Leptospirales</taxon>
        <taxon>Leptospiraceae</taxon>
        <taxon>Leptospira</taxon>
    </lineage>
</organism>
<dbReference type="EMBL" id="AKWH02000007">
    <property type="protein sequence ID" value="EKO53583.1"/>
    <property type="molecule type" value="Genomic_DNA"/>
</dbReference>
<protein>
    <submittedName>
        <fullName evidence="6">PF10979 family protein</fullName>
    </submittedName>
</protein>
<dbReference type="Pfam" id="PF23771">
    <property type="entry name" value="DUF7168"/>
    <property type="match status" value="1"/>
</dbReference>
<evidence type="ECO:0000256" key="1">
    <source>
        <dbReference type="SAM" id="Coils"/>
    </source>
</evidence>
<dbReference type="InterPro" id="IPR055592">
    <property type="entry name" value="DUF7168"/>
</dbReference>
<accession>A0A828Y878</accession>
<dbReference type="RefSeq" id="WP_004769477.1">
    <property type="nucleotide sequence ID" value="NZ_AKWH02000005.1"/>
</dbReference>
<feature type="domain" description="DUF2786" evidence="2">
    <location>
        <begin position="8"/>
        <end position="44"/>
    </location>
</feature>
<sequence>MNTDRKSILDKINKLLALSSSPNVNEAKSAAKQASELIQKYNVEATELERGNIIEYNLPTGKRRFRHWQRFLIAAIAKSNFCSIILKRSWPASFIILGREVNVETTQLMFQYLSDVALALAPKQNQTNFLEGFSYGIATRLQETSENWGVEEKSSIVRIKNEDQVAIEKFKNENYGNLRKSNNKNLNIENNEFQLGIDKSSRVSLTRQVDKPVKLLSRKC</sequence>
<evidence type="ECO:0000259" key="3">
    <source>
        <dbReference type="Pfam" id="PF23771"/>
    </source>
</evidence>
<evidence type="ECO:0000313" key="5">
    <source>
        <dbReference type="EMBL" id="EKO53583.1"/>
    </source>
</evidence>
<keyword evidence="7" id="KW-1185">Reference proteome</keyword>
<dbReference type="Pfam" id="PF10979">
    <property type="entry name" value="DUF2786"/>
    <property type="match status" value="1"/>
</dbReference>
<evidence type="ECO:0000313" key="7">
    <source>
        <dbReference type="Proteomes" id="UP000006339"/>
    </source>
</evidence>
<comment type="caution">
    <text evidence="6">The sequence shown here is derived from an EMBL/GenBank/DDBJ whole genome shotgun (WGS) entry which is preliminary data.</text>
</comment>
<dbReference type="EMBL" id="AKWH02000005">
    <property type="protein sequence ID" value="EKO53655.1"/>
    <property type="molecule type" value="Genomic_DNA"/>
</dbReference>
<reference evidence="6 7" key="1">
    <citation type="submission" date="2012-10" db="EMBL/GenBank/DDBJ databases">
        <authorList>
            <person name="Harkins D.M."/>
            <person name="Durkin A.S."/>
            <person name="Brinkac L.M."/>
            <person name="Selengut J.D."/>
            <person name="Sanka R."/>
            <person name="DePew J."/>
            <person name="Purushe J."/>
            <person name="Picardeau M."/>
            <person name="Werts C."/>
            <person name="Goarant C."/>
            <person name="Vinetz J.M."/>
            <person name="Sutton G.G."/>
            <person name="Nelson W.C."/>
            <person name="Fouts D.E."/>
        </authorList>
    </citation>
    <scope>NUCLEOTIDE SEQUENCE [LARGE SCALE GENOMIC DNA]</scope>
    <source>
        <strain evidence="6 7">200802841</strain>
    </source>
</reference>
<feature type="coiled-coil region" evidence="1">
    <location>
        <begin position="24"/>
        <end position="51"/>
    </location>
</feature>
<evidence type="ECO:0000313" key="4">
    <source>
        <dbReference type="EMBL" id="EKO49745.1"/>
    </source>
</evidence>
<dbReference type="AlphaFoldDB" id="A0A828Y878"/>
<dbReference type="Proteomes" id="UP000006339">
    <property type="component" value="Unassembled WGS sequence"/>
</dbReference>
<evidence type="ECO:0000259" key="2">
    <source>
        <dbReference type="Pfam" id="PF10979"/>
    </source>
</evidence>
<evidence type="ECO:0000313" key="6">
    <source>
        <dbReference type="EMBL" id="EKO53655.1"/>
    </source>
</evidence>
<gene>
    <name evidence="4" type="ORF">LEP1GSC131_0128</name>
    <name evidence="5" type="ORF">LEP1GSC131_0151</name>
    <name evidence="6" type="ORF">LEP1GSC131_0922</name>
</gene>
<keyword evidence="1" id="KW-0175">Coiled coil</keyword>